<organism evidence="1 2">
    <name type="scientific">Artomyces pyxidatus</name>
    <dbReference type="NCBI Taxonomy" id="48021"/>
    <lineage>
        <taxon>Eukaryota</taxon>
        <taxon>Fungi</taxon>
        <taxon>Dikarya</taxon>
        <taxon>Basidiomycota</taxon>
        <taxon>Agaricomycotina</taxon>
        <taxon>Agaricomycetes</taxon>
        <taxon>Russulales</taxon>
        <taxon>Auriscalpiaceae</taxon>
        <taxon>Artomyces</taxon>
    </lineage>
</organism>
<gene>
    <name evidence="1" type="ORF">BV25DRAFT_1839092</name>
</gene>
<evidence type="ECO:0000313" key="2">
    <source>
        <dbReference type="Proteomes" id="UP000814140"/>
    </source>
</evidence>
<name>A0ACB8SXX1_9AGAM</name>
<accession>A0ACB8SXX1</accession>
<dbReference type="EMBL" id="MU277213">
    <property type="protein sequence ID" value="KAI0061324.1"/>
    <property type="molecule type" value="Genomic_DNA"/>
</dbReference>
<reference evidence="1" key="2">
    <citation type="journal article" date="2022" name="New Phytol.">
        <title>Evolutionary transition to the ectomycorrhizal habit in the genomes of a hyperdiverse lineage of mushroom-forming fungi.</title>
        <authorList>
            <person name="Looney B."/>
            <person name="Miyauchi S."/>
            <person name="Morin E."/>
            <person name="Drula E."/>
            <person name="Courty P.E."/>
            <person name="Kohler A."/>
            <person name="Kuo A."/>
            <person name="LaButti K."/>
            <person name="Pangilinan J."/>
            <person name="Lipzen A."/>
            <person name="Riley R."/>
            <person name="Andreopoulos W."/>
            <person name="He G."/>
            <person name="Johnson J."/>
            <person name="Nolan M."/>
            <person name="Tritt A."/>
            <person name="Barry K.W."/>
            <person name="Grigoriev I.V."/>
            <person name="Nagy L.G."/>
            <person name="Hibbett D."/>
            <person name="Henrissat B."/>
            <person name="Matheny P.B."/>
            <person name="Labbe J."/>
            <person name="Martin F.M."/>
        </authorList>
    </citation>
    <scope>NUCLEOTIDE SEQUENCE</scope>
    <source>
        <strain evidence="1">HHB10654</strain>
    </source>
</reference>
<reference evidence="1" key="1">
    <citation type="submission" date="2021-03" db="EMBL/GenBank/DDBJ databases">
        <authorList>
            <consortium name="DOE Joint Genome Institute"/>
            <person name="Ahrendt S."/>
            <person name="Looney B.P."/>
            <person name="Miyauchi S."/>
            <person name="Morin E."/>
            <person name="Drula E."/>
            <person name="Courty P.E."/>
            <person name="Chicoki N."/>
            <person name="Fauchery L."/>
            <person name="Kohler A."/>
            <person name="Kuo A."/>
            <person name="Labutti K."/>
            <person name="Pangilinan J."/>
            <person name="Lipzen A."/>
            <person name="Riley R."/>
            <person name="Andreopoulos W."/>
            <person name="He G."/>
            <person name="Johnson J."/>
            <person name="Barry K.W."/>
            <person name="Grigoriev I.V."/>
            <person name="Nagy L."/>
            <person name="Hibbett D."/>
            <person name="Henrissat B."/>
            <person name="Matheny P.B."/>
            <person name="Labbe J."/>
            <person name="Martin F."/>
        </authorList>
    </citation>
    <scope>NUCLEOTIDE SEQUENCE</scope>
    <source>
        <strain evidence="1">HHB10654</strain>
    </source>
</reference>
<keyword evidence="2" id="KW-1185">Reference proteome</keyword>
<comment type="caution">
    <text evidence="1">The sequence shown here is derived from an EMBL/GenBank/DDBJ whole genome shotgun (WGS) entry which is preliminary data.</text>
</comment>
<protein>
    <submittedName>
        <fullName evidence="1">NAD(P)-binding protein</fullName>
    </submittedName>
</protein>
<proteinExistence type="predicted"/>
<evidence type="ECO:0000313" key="1">
    <source>
        <dbReference type="EMBL" id="KAI0061324.1"/>
    </source>
</evidence>
<sequence length="338" mass="35794">MTTISDDQLFTHASRAKGKVVVLTGGANGIGREAALAFAKYGAKVVIGDLDKASADGVVADIKKAGGEAVFSQCNVLDWDAQVDLFELAISKYGAVDIVVPNAGINEAADLARKVEIKDGRPVRPAMLTMQINLTAVLHTVHLGLHYMTQNRAPGDWKSIVLIGSMASWQAIPLAPQYSASKHAILGLMRSLHLTLAQDNIRLAVVHPWFAGASSLADTKILPVGVKVVLAGIPLTPVSRIAGAIVCAAVDPDPATAGCPYVLPDDGPVMRLDKEKLTLGVYKLLDERVQRIESFVESVKFTVATVADISRIFGKGLIVVPVVVLAIAVQRGLVTLPF</sequence>
<dbReference type="Proteomes" id="UP000814140">
    <property type="component" value="Unassembled WGS sequence"/>
</dbReference>